<accession>A0A2T4IYQ1</accession>
<evidence type="ECO:0000256" key="1">
    <source>
        <dbReference type="SAM" id="MobiDB-lite"/>
    </source>
</evidence>
<reference evidence="2 3" key="1">
    <citation type="submission" date="2018-03" db="EMBL/GenBank/DDBJ databases">
        <title>Genome sequence of the symbiotic type strain Mesorhizobium helmanticense CSLC115NT isolated from Lotus corniculatus nodules.</title>
        <authorList>
            <person name="Sannazzaro A.I."/>
            <person name="Torres Tejerizo G.A."/>
            <person name="Dip D."/>
            <person name="Caballero M."/>
            <person name="Pistorio M."/>
            <person name="Estrella M.J."/>
        </authorList>
    </citation>
    <scope>NUCLEOTIDE SEQUENCE [LARGE SCALE GENOMIC DNA]</scope>
    <source>
        <strain evidence="2 3">CSLC115N</strain>
    </source>
</reference>
<dbReference type="EMBL" id="PZJX01000020">
    <property type="protein sequence ID" value="PTE10784.1"/>
    <property type="molecule type" value="Genomic_DNA"/>
</dbReference>
<proteinExistence type="predicted"/>
<gene>
    <name evidence="2" type="ORF">C9427_09025</name>
</gene>
<dbReference type="Proteomes" id="UP000240259">
    <property type="component" value="Unassembled WGS sequence"/>
</dbReference>
<feature type="region of interest" description="Disordered" evidence="1">
    <location>
        <begin position="1"/>
        <end position="22"/>
    </location>
</feature>
<dbReference type="AlphaFoldDB" id="A0A2T4IYQ1"/>
<comment type="caution">
    <text evidence="2">The sequence shown here is derived from an EMBL/GenBank/DDBJ whole genome shotgun (WGS) entry which is preliminary data.</text>
</comment>
<name>A0A2T4IYQ1_9HYPH</name>
<evidence type="ECO:0000313" key="2">
    <source>
        <dbReference type="EMBL" id="PTE10784.1"/>
    </source>
</evidence>
<dbReference type="OrthoDB" id="9930685at2"/>
<protein>
    <submittedName>
        <fullName evidence="2">Protein DedD</fullName>
    </submittedName>
</protein>
<keyword evidence="3" id="KW-1185">Reference proteome</keyword>
<organism evidence="2 3">
    <name type="scientific">Mesorhizobium helmanticense</name>
    <dbReference type="NCBI Taxonomy" id="1776423"/>
    <lineage>
        <taxon>Bacteria</taxon>
        <taxon>Pseudomonadati</taxon>
        <taxon>Pseudomonadota</taxon>
        <taxon>Alphaproteobacteria</taxon>
        <taxon>Hyphomicrobiales</taxon>
        <taxon>Phyllobacteriaceae</taxon>
        <taxon>Mesorhizobium</taxon>
    </lineage>
</organism>
<sequence length="58" mass="6309">MRVKETDDPDASTRPGEGRASAVKAVAADFYRQANVGKTRQKYSRLSSPCVAPVTDRP</sequence>
<evidence type="ECO:0000313" key="3">
    <source>
        <dbReference type="Proteomes" id="UP000240259"/>
    </source>
</evidence>